<keyword evidence="3" id="KW-0472">Membrane</keyword>
<organism evidence="5 6">
    <name type="scientific">Virgisporangium aurantiacum</name>
    <dbReference type="NCBI Taxonomy" id="175570"/>
    <lineage>
        <taxon>Bacteria</taxon>
        <taxon>Bacillati</taxon>
        <taxon>Actinomycetota</taxon>
        <taxon>Actinomycetes</taxon>
        <taxon>Micromonosporales</taxon>
        <taxon>Micromonosporaceae</taxon>
        <taxon>Virgisporangium</taxon>
    </lineage>
</organism>
<comment type="similarity">
    <text evidence="1">Belongs to the LytR/CpsA/Psr (LCP) family.</text>
</comment>
<feature type="domain" description="Cell envelope-related transcriptional attenuator" evidence="4">
    <location>
        <begin position="119"/>
        <end position="291"/>
    </location>
</feature>
<feature type="region of interest" description="Disordered" evidence="2">
    <location>
        <begin position="1"/>
        <end position="23"/>
    </location>
</feature>
<feature type="transmembrane region" description="Helical" evidence="3">
    <location>
        <begin position="41"/>
        <end position="63"/>
    </location>
</feature>
<evidence type="ECO:0000256" key="2">
    <source>
        <dbReference type="SAM" id="MobiDB-lite"/>
    </source>
</evidence>
<protein>
    <submittedName>
        <fullName evidence="5">Transcriptional regulator</fullName>
    </submittedName>
</protein>
<keyword evidence="3" id="KW-0812">Transmembrane</keyword>
<proteinExistence type="inferred from homology"/>
<evidence type="ECO:0000256" key="3">
    <source>
        <dbReference type="SAM" id="Phobius"/>
    </source>
</evidence>
<dbReference type="NCBIfam" id="TIGR00350">
    <property type="entry name" value="lytR_cpsA_psr"/>
    <property type="match status" value="1"/>
</dbReference>
<dbReference type="AlphaFoldDB" id="A0A8J3Z927"/>
<sequence length="387" mass="42645">MVGRTHRPRPFPVRPKRYPGQGVAPDIKVRPRKKLIGRDPLWARLMVGFGVLLILASGSLIGAGKVLANRYDNSVKRDTLLADEARAEAPRRNTTRIVGPLNYLLLGSDLRPGDDTSQRTDTMIVAHVPATLDKVYLISIPRDLRVHIPPFAATDFTGSYEKINGAYERGGFGSGGVQLLSTTLSGMIGIRFDGAAMVDFMGFQDVVKALGGVEMCVDQRVVSAHLARLPNGELVNPREGGTPIVYEPGCREFNHWQALDYVRQRYSLPDGDYGRMRHQQQFLQALMRKARDEGITSNPLLFDRLVRAVAGTLTVDTGGTSLDALMFGLRDIRPTNIMGIQIPSEPVMLGGIAYIYPLEASTSLFEAMVNDTLDDWVTANPQWVNTL</sequence>
<evidence type="ECO:0000313" key="5">
    <source>
        <dbReference type="EMBL" id="GIJ59794.1"/>
    </source>
</evidence>
<dbReference type="Gene3D" id="3.40.630.190">
    <property type="entry name" value="LCP protein"/>
    <property type="match status" value="1"/>
</dbReference>
<dbReference type="PANTHER" id="PTHR33392:SF6">
    <property type="entry name" value="POLYISOPRENYL-TEICHOIC ACID--PEPTIDOGLYCAN TEICHOIC ACID TRANSFERASE TAGU"/>
    <property type="match status" value="1"/>
</dbReference>
<dbReference type="Proteomes" id="UP000612585">
    <property type="component" value="Unassembled WGS sequence"/>
</dbReference>
<keyword evidence="6" id="KW-1185">Reference proteome</keyword>
<name>A0A8J3Z927_9ACTN</name>
<reference evidence="5" key="1">
    <citation type="submission" date="2021-01" db="EMBL/GenBank/DDBJ databases">
        <title>Whole genome shotgun sequence of Virgisporangium aurantiacum NBRC 16421.</title>
        <authorList>
            <person name="Komaki H."/>
            <person name="Tamura T."/>
        </authorList>
    </citation>
    <scope>NUCLEOTIDE SEQUENCE</scope>
    <source>
        <strain evidence="5">NBRC 16421</strain>
    </source>
</reference>
<comment type="caution">
    <text evidence="5">The sequence shown here is derived from an EMBL/GenBank/DDBJ whole genome shotgun (WGS) entry which is preliminary data.</text>
</comment>
<gene>
    <name evidence="5" type="ORF">Vau01_073100</name>
</gene>
<dbReference type="InterPro" id="IPR050922">
    <property type="entry name" value="LytR/CpsA/Psr_CW_biosynth"/>
</dbReference>
<dbReference type="InterPro" id="IPR004474">
    <property type="entry name" value="LytR_CpsA_psr"/>
</dbReference>
<evidence type="ECO:0000256" key="1">
    <source>
        <dbReference type="ARBA" id="ARBA00006068"/>
    </source>
</evidence>
<keyword evidence="3" id="KW-1133">Transmembrane helix</keyword>
<accession>A0A8J3Z927</accession>
<evidence type="ECO:0000313" key="6">
    <source>
        <dbReference type="Proteomes" id="UP000612585"/>
    </source>
</evidence>
<feature type="compositionally biased region" description="Basic residues" evidence="2">
    <location>
        <begin position="1"/>
        <end position="17"/>
    </location>
</feature>
<evidence type="ECO:0000259" key="4">
    <source>
        <dbReference type="Pfam" id="PF03816"/>
    </source>
</evidence>
<dbReference type="Pfam" id="PF03816">
    <property type="entry name" value="LytR_cpsA_psr"/>
    <property type="match status" value="1"/>
</dbReference>
<dbReference type="PANTHER" id="PTHR33392">
    <property type="entry name" value="POLYISOPRENYL-TEICHOIC ACID--PEPTIDOGLYCAN TEICHOIC ACID TRANSFERASE TAGU"/>
    <property type="match status" value="1"/>
</dbReference>
<dbReference type="EMBL" id="BOPG01000048">
    <property type="protein sequence ID" value="GIJ59794.1"/>
    <property type="molecule type" value="Genomic_DNA"/>
</dbReference>